<dbReference type="GO" id="GO:0022857">
    <property type="term" value="F:transmembrane transporter activity"/>
    <property type="evidence" value="ECO:0007669"/>
    <property type="project" value="InterPro"/>
</dbReference>
<keyword evidence="8" id="KW-1185">Reference proteome</keyword>
<feature type="domain" description="Major facilitator superfamily (MFS) profile" evidence="6">
    <location>
        <begin position="31"/>
        <end position="75"/>
    </location>
</feature>
<dbReference type="AlphaFoldDB" id="A0A077M7J3"/>
<proteinExistence type="predicted"/>
<dbReference type="InterPro" id="IPR036259">
    <property type="entry name" value="MFS_trans_sf"/>
</dbReference>
<keyword evidence="2 5" id="KW-0812">Transmembrane</keyword>
<dbReference type="Proteomes" id="UP000035720">
    <property type="component" value="Unassembled WGS sequence"/>
</dbReference>
<sequence>MTTITTPPTETAEVSLPSARIYPSLRAAWVPLLALALAFFVEMVDNTILTIALPTIGRSFDASTTALQWVTGAMP</sequence>
<evidence type="ECO:0000256" key="4">
    <source>
        <dbReference type="ARBA" id="ARBA00023136"/>
    </source>
</evidence>
<keyword evidence="3 5" id="KW-1133">Transmembrane helix</keyword>
<evidence type="ECO:0000313" key="8">
    <source>
        <dbReference type="Proteomes" id="UP000035720"/>
    </source>
</evidence>
<name>A0A077M7J3_9MICO</name>
<dbReference type="Gene3D" id="1.20.1720.10">
    <property type="entry name" value="Multidrug resistance protein D"/>
    <property type="match status" value="1"/>
</dbReference>
<dbReference type="SUPFAM" id="SSF103473">
    <property type="entry name" value="MFS general substrate transporter"/>
    <property type="match status" value="1"/>
</dbReference>
<dbReference type="InterPro" id="IPR020846">
    <property type="entry name" value="MFS_dom"/>
</dbReference>
<dbReference type="PROSITE" id="PS50850">
    <property type="entry name" value="MFS"/>
    <property type="match status" value="1"/>
</dbReference>
<evidence type="ECO:0000256" key="1">
    <source>
        <dbReference type="ARBA" id="ARBA00004651"/>
    </source>
</evidence>
<protein>
    <recommendedName>
        <fullName evidence="6">Major facilitator superfamily (MFS) profile domain-containing protein</fullName>
    </recommendedName>
</protein>
<organism evidence="7 8">
    <name type="scientific">Nostocoides jenkinsii Ben 74</name>
    <dbReference type="NCBI Taxonomy" id="1193518"/>
    <lineage>
        <taxon>Bacteria</taxon>
        <taxon>Bacillati</taxon>
        <taxon>Actinomycetota</taxon>
        <taxon>Actinomycetes</taxon>
        <taxon>Micrococcales</taxon>
        <taxon>Intrasporangiaceae</taxon>
        <taxon>Nostocoides</taxon>
    </lineage>
</organism>
<dbReference type="EMBL" id="CAJC01000090">
    <property type="protein sequence ID" value="CCI52524.1"/>
    <property type="molecule type" value="Genomic_DNA"/>
</dbReference>
<feature type="transmembrane region" description="Helical" evidence="5">
    <location>
        <begin position="28"/>
        <end position="53"/>
    </location>
</feature>
<dbReference type="RefSeq" id="WP_321162893.1">
    <property type="nucleotide sequence ID" value="NZ_HF571038.1"/>
</dbReference>
<dbReference type="STRING" id="1193518.BN13_180047"/>
<reference evidence="7 8" key="1">
    <citation type="journal article" date="2013" name="ISME J.">
        <title>A metabolic model for members of the genus Tetrasphaera involved in enhanced biological phosphorus removal.</title>
        <authorList>
            <person name="Kristiansen R."/>
            <person name="Nguyen H.T.T."/>
            <person name="Saunders A.M."/>
            <person name="Nielsen J.L."/>
            <person name="Wimmer R."/>
            <person name="Le V.Q."/>
            <person name="McIlroy S.J."/>
            <person name="Petrovski S."/>
            <person name="Seviour R.J."/>
            <person name="Calteau A."/>
            <person name="Nielsen K.L."/>
            <person name="Nielsen P.H."/>
        </authorList>
    </citation>
    <scope>NUCLEOTIDE SEQUENCE [LARGE SCALE GENOMIC DNA]</scope>
    <source>
        <strain evidence="7 8">Ben 74</strain>
    </source>
</reference>
<accession>A0A077M7J3</accession>
<keyword evidence="4 5" id="KW-0472">Membrane</keyword>
<evidence type="ECO:0000313" key="7">
    <source>
        <dbReference type="EMBL" id="CCI52524.1"/>
    </source>
</evidence>
<evidence type="ECO:0000256" key="2">
    <source>
        <dbReference type="ARBA" id="ARBA00022692"/>
    </source>
</evidence>
<evidence type="ECO:0000256" key="5">
    <source>
        <dbReference type="SAM" id="Phobius"/>
    </source>
</evidence>
<comment type="caution">
    <text evidence="7">The sequence shown here is derived from an EMBL/GenBank/DDBJ whole genome shotgun (WGS) entry which is preliminary data.</text>
</comment>
<dbReference type="GO" id="GO:0005886">
    <property type="term" value="C:plasma membrane"/>
    <property type="evidence" value="ECO:0007669"/>
    <property type="project" value="UniProtKB-SubCell"/>
</dbReference>
<evidence type="ECO:0000259" key="6">
    <source>
        <dbReference type="PROSITE" id="PS50850"/>
    </source>
</evidence>
<comment type="subcellular location">
    <subcellularLocation>
        <location evidence="1">Cell membrane</location>
        <topology evidence="1">Multi-pass membrane protein</topology>
    </subcellularLocation>
</comment>
<evidence type="ECO:0000256" key="3">
    <source>
        <dbReference type="ARBA" id="ARBA00022989"/>
    </source>
</evidence>
<gene>
    <name evidence="7" type="ORF">BN13_180047</name>
</gene>